<evidence type="ECO:0000256" key="2">
    <source>
        <dbReference type="ARBA" id="ARBA00023015"/>
    </source>
</evidence>
<comment type="caution">
    <text evidence="7">The sequence shown here is derived from an EMBL/GenBank/DDBJ whole genome shotgun (WGS) entry which is preliminary data.</text>
</comment>
<feature type="domain" description="RNA polymerase sigma factor 70 region 4 type 2" evidence="6">
    <location>
        <begin position="123"/>
        <end position="169"/>
    </location>
</feature>
<keyword evidence="4" id="KW-0804">Transcription</keyword>
<dbReference type="Pfam" id="PF08281">
    <property type="entry name" value="Sigma70_r4_2"/>
    <property type="match status" value="1"/>
</dbReference>
<dbReference type="Gene3D" id="1.10.10.10">
    <property type="entry name" value="Winged helix-like DNA-binding domain superfamily/Winged helix DNA-binding domain"/>
    <property type="match status" value="1"/>
</dbReference>
<sequence length="174" mass="19750">MMSDEKILEGIISGKVSAYEILFRKHYSRVKNFICMIVKDKDLAEDIAQDVFMKIWIGRAGLSADKSLRNLLFVMARNGAVNALKSMRNRTGTATMEEAETVGGGENDKVLFNETEMLINSGIARMPAQRRQIFVMSRYRNMSNKEIADCLNLSVRTVEKHIQLALKDLRESLD</sequence>
<dbReference type="InterPro" id="IPR039425">
    <property type="entry name" value="RNA_pol_sigma-70-like"/>
</dbReference>
<dbReference type="NCBIfam" id="TIGR02985">
    <property type="entry name" value="Sig70_bacteroi1"/>
    <property type="match status" value="1"/>
</dbReference>
<evidence type="ECO:0000259" key="5">
    <source>
        <dbReference type="Pfam" id="PF04542"/>
    </source>
</evidence>
<dbReference type="InterPro" id="IPR013324">
    <property type="entry name" value="RNA_pol_sigma_r3/r4-like"/>
</dbReference>
<keyword evidence="2" id="KW-0805">Transcription regulation</keyword>
<dbReference type="GO" id="GO:0006352">
    <property type="term" value="P:DNA-templated transcription initiation"/>
    <property type="evidence" value="ECO:0007669"/>
    <property type="project" value="InterPro"/>
</dbReference>
<dbReference type="InterPro" id="IPR013249">
    <property type="entry name" value="RNA_pol_sigma70_r4_t2"/>
</dbReference>
<feature type="domain" description="RNA polymerase sigma-70 region 2" evidence="5">
    <location>
        <begin position="22"/>
        <end position="86"/>
    </location>
</feature>
<evidence type="ECO:0000313" key="7">
    <source>
        <dbReference type="EMBL" id="MBO8451857.1"/>
    </source>
</evidence>
<evidence type="ECO:0000256" key="4">
    <source>
        <dbReference type="ARBA" id="ARBA00023163"/>
    </source>
</evidence>
<dbReference type="PANTHER" id="PTHR43133">
    <property type="entry name" value="RNA POLYMERASE ECF-TYPE SIGMA FACTO"/>
    <property type="match status" value="1"/>
</dbReference>
<evidence type="ECO:0000259" key="6">
    <source>
        <dbReference type="Pfam" id="PF08281"/>
    </source>
</evidence>
<evidence type="ECO:0000313" key="8">
    <source>
        <dbReference type="Proteomes" id="UP000823661"/>
    </source>
</evidence>
<dbReference type="InterPro" id="IPR036388">
    <property type="entry name" value="WH-like_DNA-bd_sf"/>
</dbReference>
<dbReference type="InterPro" id="IPR007627">
    <property type="entry name" value="RNA_pol_sigma70_r2"/>
</dbReference>
<accession>A0A9D9EPV8</accession>
<dbReference type="InterPro" id="IPR013325">
    <property type="entry name" value="RNA_pol_sigma_r2"/>
</dbReference>
<reference evidence="7" key="2">
    <citation type="journal article" date="2021" name="PeerJ">
        <title>Extensive microbial diversity within the chicken gut microbiome revealed by metagenomics and culture.</title>
        <authorList>
            <person name="Gilroy R."/>
            <person name="Ravi A."/>
            <person name="Getino M."/>
            <person name="Pursley I."/>
            <person name="Horton D.L."/>
            <person name="Alikhan N.F."/>
            <person name="Baker D."/>
            <person name="Gharbi K."/>
            <person name="Hall N."/>
            <person name="Watson M."/>
            <person name="Adriaenssens E.M."/>
            <person name="Foster-Nyarko E."/>
            <person name="Jarju S."/>
            <person name="Secka A."/>
            <person name="Antonio M."/>
            <person name="Oren A."/>
            <person name="Chaudhuri R.R."/>
            <person name="La Ragione R."/>
            <person name="Hildebrand F."/>
            <person name="Pallen M.J."/>
        </authorList>
    </citation>
    <scope>NUCLEOTIDE SEQUENCE</scope>
    <source>
        <strain evidence="7">B1-20833</strain>
    </source>
</reference>
<organism evidence="7 8">
    <name type="scientific">Candidatus Cryptobacteroides intestinavium</name>
    <dbReference type="NCBI Taxonomy" id="2840766"/>
    <lineage>
        <taxon>Bacteria</taxon>
        <taxon>Pseudomonadati</taxon>
        <taxon>Bacteroidota</taxon>
        <taxon>Bacteroidia</taxon>
        <taxon>Bacteroidales</taxon>
        <taxon>Candidatus Cryptobacteroides</taxon>
    </lineage>
</organism>
<reference evidence="7" key="1">
    <citation type="submission" date="2020-10" db="EMBL/GenBank/DDBJ databases">
        <authorList>
            <person name="Gilroy R."/>
        </authorList>
    </citation>
    <scope>NUCLEOTIDE SEQUENCE</scope>
    <source>
        <strain evidence="7">B1-20833</strain>
    </source>
</reference>
<keyword evidence="3" id="KW-0731">Sigma factor</keyword>
<dbReference type="Gene3D" id="1.10.1740.10">
    <property type="match status" value="1"/>
</dbReference>
<proteinExistence type="inferred from homology"/>
<dbReference type="InterPro" id="IPR014327">
    <property type="entry name" value="RNA_pol_sigma70_bacteroid"/>
</dbReference>
<protein>
    <submittedName>
        <fullName evidence="7">RNA polymerase sigma-70 factor</fullName>
    </submittedName>
</protein>
<dbReference type="GO" id="GO:0016987">
    <property type="term" value="F:sigma factor activity"/>
    <property type="evidence" value="ECO:0007669"/>
    <property type="project" value="UniProtKB-KW"/>
</dbReference>
<dbReference type="GO" id="GO:0003677">
    <property type="term" value="F:DNA binding"/>
    <property type="evidence" value="ECO:0007669"/>
    <property type="project" value="InterPro"/>
</dbReference>
<dbReference type="Pfam" id="PF04542">
    <property type="entry name" value="Sigma70_r2"/>
    <property type="match status" value="1"/>
</dbReference>
<dbReference type="PANTHER" id="PTHR43133:SF46">
    <property type="entry name" value="RNA POLYMERASE SIGMA-70 FACTOR ECF SUBFAMILY"/>
    <property type="match status" value="1"/>
</dbReference>
<evidence type="ECO:0000256" key="3">
    <source>
        <dbReference type="ARBA" id="ARBA00023082"/>
    </source>
</evidence>
<dbReference type="NCBIfam" id="TIGR02937">
    <property type="entry name" value="sigma70-ECF"/>
    <property type="match status" value="1"/>
</dbReference>
<dbReference type="Proteomes" id="UP000823661">
    <property type="component" value="Unassembled WGS sequence"/>
</dbReference>
<dbReference type="SUPFAM" id="SSF88946">
    <property type="entry name" value="Sigma2 domain of RNA polymerase sigma factors"/>
    <property type="match status" value="1"/>
</dbReference>
<comment type="similarity">
    <text evidence="1">Belongs to the sigma-70 factor family. ECF subfamily.</text>
</comment>
<dbReference type="InterPro" id="IPR014284">
    <property type="entry name" value="RNA_pol_sigma-70_dom"/>
</dbReference>
<gene>
    <name evidence="7" type="ORF">IAC06_03095</name>
</gene>
<dbReference type="SUPFAM" id="SSF88659">
    <property type="entry name" value="Sigma3 and sigma4 domains of RNA polymerase sigma factors"/>
    <property type="match status" value="1"/>
</dbReference>
<dbReference type="EMBL" id="JADIMI010000026">
    <property type="protein sequence ID" value="MBO8451857.1"/>
    <property type="molecule type" value="Genomic_DNA"/>
</dbReference>
<dbReference type="AlphaFoldDB" id="A0A9D9EPV8"/>
<evidence type="ECO:0000256" key="1">
    <source>
        <dbReference type="ARBA" id="ARBA00010641"/>
    </source>
</evidence>
<name>A0A9D9EPV8_9BACT</name>